<evidence type="ECO:0000256" key="1">
    <source>
        <dbReference type="SAM" id="SignalP"/>
    </source>
</evidence>
<gene>
    <name evidence="3" type="ORF">DFR50_1077</name>
</gene>
<dbReference type="Pfam" id="PF13308">
    <property type="entry name" value="YARHG"/>
    <property type="match status" value="1"/>
</dbReference>
<reference evidence="3 4" key="1">
    <citation type="submission" date="2018-06" db="EMBL/GenBank/DDBJ databases">
        <title>Genomic Encyclopedia of Type Strains, Phase IV (KMG-IV): sequencing the most valuable type-strain genomes for metagenomic binning, comparative biology and taxonomic classification.</title>
        <authorList>
            <person name="Goeker M."/>
        </authorList>
    </citation>
    <scope>NUCLEOTIDE SEQUENCE [LARGE SCALE GENOMIC DNA]</scope>
    <source>
        <strain evidence="3 4">DSM 24875</strain>
    </source>
</reference>
<keyword evidence="4" id="KW-1185">Reference proteome</keyword>
<evidence type="ECO:0000313" key="3">
    <source>
        <dbReference type="EMBL" id="RBP15738.1"/>
    </source>
</evidence>
<organism evidence="3 4">
    <name type="scientific">Roseiarcus fermentans</name>
    <dbReference type="NCBI Taxonomy" id="1473586"/>
    <lineage>
        <taxon>Bacteria</taxon>
        <taxon>Pseudomonadati</taxon>
        <taxon>Pseudomonadota</taxon>
        <taxon>Alphaproteobacteria</taxon>
        <taxon>Hyphomicrobiales</taxon>
        <taxon>Roseiarcaceae</taxon>
        <taxon>Roseiarcus</taxon>
    </lineage>
</organism>
<dbReference type="EMBL" id="QNRK01000007">
    <property type="protein sequence ID" value="RBP15738.1"/>
    <property type="molecule type" value="Genomic_DNA"/>
</dbReference>
<accession>A0A366FM75</accession>
<keyword evidence="1" id="KW-0732">Signal</keyword>
<proteinExistence type="predicted"/>
<feature type="signal peptide" evidence="1">
    <location>
        <begin position="1"/>
        <end position="22"/>
    </location>
</feature>
<dbReference type="RefSeq" id="WP_113888571.1">
    <property type="nucleotide sequence ID" value="NZ_QNRK01000007.1"/>
</dbReference>
<evidence type="ECO:0000259" key="2">
    <source>
        <dbReference type="SMART" id="SM01324"/>
    </source>
</evidence>
<comment type="caution">
    <text evidence="3">The sequence shown here is derived from an EMBL/GenBank/DDBJ whole genome shotgun (WGS) entry which is preliminary data.</text>
</comment>
<protein>
    <submittedName>
        <fullName evidence="3">YARHG domain-containing protein</fullName>
    </submittedName>
</protein>
<evidence type="ECO:0000313" key="4">
    <source>
        <dbReference type="Proteomes" id="UP000253529"/>
    </source>
</evidence>
<feature type="domain" description="YARHG" evidence="2">
    <location>
        <begin position="10"/>
        <end position="84"/>
    </location>
</feature>
<dbReference type="AlphaFoldDB" id="A0A366FM75"/>
<dbReference type="SMART" id="SM01324">
    <property type="entry name" value="YARHG"/>
    <property type="match status" value="1"/>
</dbReference>
<name>A0A366FM75_9HYPH</name>
<dbReference type="OrthoDB" id="7666530at2"/>
<feature type="chain" id="PRO_5016793852" evidence="1">
    <location>
        <begin position="23"/>
        <end position="91"/>
    </location>
</feature>
<sequence>MKRWLLLVCLAAIAADVGPSPAAARSAPTCDSLWYNRTAIYARRGMCFKDERALRVFGQKCFRPYGKLTYRDQRRVNDIARQQRRLGCKTN</sequence>
<dbReference type="Proteomes" id="UP000253529">
    <property type="component" value="Unassembled WGS sequence"/>
</dbReference>
<dbReference type="InterPro" id="IPR025582">
    <property type="entry name" value="YARHG_dom"/>
</dbReference>